<feature type="region of interest" description="Disordered" evidence="1">
    <location>
        <begin position="77"/>
        <end position="96"/>
    </location>
</feature>
<evidence type="ECO:0000313" key="3">
    <source>
        <dbReference type="Proteomes" id="UP000499080"/>
    </source>
</evidence>
<reference evidence="2 3" key="1">
    <citation type="journal article" date="2019" name="Sci. Rep.">
        <title>Orb-weaving spider Araneus ventricosus genome elucidates the spidroin gene catalogue.</title>
        <authorList>
            <person name="Kono N."/>
            <person name="Nakamura H."/>
            <person name="Ohtoshi R."/>
            <person name="Moran D.A.P."/>
            <person name="Shinohara A."/>
            <person name="Yoshida Y."/>
            <person name="Fujiwara M."/>
            <person name="Mori M."/>
            <person name="Tomita M."/>
            <person name="Arakawa K."/>
        </authorList>
    </citation>
    <scope>NUCLEOTIDE SEQUENCE [LARGE SCALE GENOMIC DNA]</scope>
</reference>
<accession>A0A4Y2LL72</accession>
<proteinExistence type="predicted"/>
<organism evidence="2 3">
    <name type="scientific">Araneus ventricosus</name>
    <name type="common">Orbweaver spider</name>
    <name type="synonym">Epeira ventricosa</name>
    <dbReference type="NCBI Taxonomy" id="182803"/>
    <lineage>
        <taxon>Eukaryota</taxon>
        <taxon>Metazoa</taxon>
        <taxon>Ecdysozoa</taxon>
        <taxon>Arthropoda</taxon>
        <taxon>Chelicerata</taxon>
        <taxon>Arachnida</taxon>
        <taxon>Araneae</taxon>
        <taxon>Araneomorphae</taxon>
        <taxon>Entelegynae</taxon>
        <taxon>Araneoidea</taxon>
        <taxon>Araneidae</taxon>
        <taxon>Araneus</taxon>
    </lineage>
</organism>
<dbReference type="Proteomes" id="UP000499080">
    <property type="component" value="Unassembled WGS sequence"/>
</dbReference>
<dbReference type="AlphaFoldDB" id="A0A4Y2LL72"/>
<comment type="caution">
    <text evidence="2">The sequence shown here is derived from an EMBL/GenBank/DDBJ whole genome shotgun (WGS) entry which is preliminary data.</text>
</comment>
<protein>
    <submittedName>
        <fullName evidence="2">Uncharacterized protein</fullName>
    </submittedName>
</protein>
<evidence type="ECO:0000256" key="1">
    <source>
        <dbReference type="SAM" id="MobiDB-lite"/>
    </source>
</evidence>
<keyword evidence="3" id="KW-1185">Reference proteome</keyword>
<name>A0A4Y2LL72_ARAVE</name>
<sequence>MQAGKAITLSPQLVFNPLTGLEGMLSSFLSMAVSQFTSKGFTSLTAINAVVVKLPRHFTMPRCVSAYEEASDKLRTRMAEKSRQKPRLQARKFNVG</sequence>
<gene>
    <name evidence="2" type="ORF">AVEN_175247_1</name>
</gene>
<evidence type="ECO:0000313" key="2">
    <source>
        <dbReference type="EMBL" id="GBN14087.1"/>
    </source>
</evidence>
<dbReference type="EMBL" id="BGPR01005863">
    <property type="protein sequence ID" value="GBN14087.1"/>
    <property type="molecule type" value="Genomic_DNA"/>
</dbReference>